<name>A0A427B5C2_ENSVE</name>
<keyword evidence="3" id="KW-0238">DNA-binding</keyword>
<feature type="compositionally biased region" description="Low complexity" evidence="6">
    <location>
        <begin position="134"/>
        <end position="148"/>
    </location>
</feature>
<dbReference type="GO" id="GO:0003677">
    <property type="term" value="F:DNA binding"/>
    <property type="evidence" value="ECO:0007669"/>
    <property type="project" value="UniProtKB-KW"/>
</dbReference>
<dbReference type="InterPro" id="IPR036955">
    <property type="entry name" value="AP2/ERF_dom_sf"/>
</dbReference>
<dbReference type="SUPFAM" id="SSF54171">
    <property type="entry name" value="DNA-binding domain"/>
    <property type="match status" value="1"/>
</dbReference>
<dbReference type="PANTHER" id="PTHR31194">
    <property type="entry name" value="SHN SHINE , DNA BINDING / TRANSCRIPTION FACTOR"/>
    <property type="match status" value="1"/>
</dbReference>
<dbReference type="PRINTS" id="PR00367">
    <property type="entry name" value="ETHRSPELEMNT"/>
</dbReference>
<feature type="region of interest" description="Disordered" evidence="6">
    <location>
        <begin position="48"/>
        <end position="80"/>
    </location>
</feature>
<dbReference type="PANTHER" id="PTHR31194:SF140">
    <property type="entry name" value="ETHYLENE-RESPONSIVE TRANSCRIPTION FACTOR CRF2"/>
    <property type="match status" value="1"/>
</dbReference>
<comment type="subcellular location">
    <subcellularLocation>
        <location evidence="1">Nucleus</location>
    </subcellularLocation>
</comment>
<accession>A0A427B5C2</accession>
<feature type="domain" description="AP2/ERF" evidence="7">
    <location>
        <begin position="77"/>
        <end position="134"/>
    </location>
</feature>
<sequence length="298" mass="32520">MTKARTLRIFWTDPDATDLSGDDDDECGISGRRLGRLVREIGLDPCHSFGDKQKRTRKKAASAERGKMTPAQTGSTKFRGVRRRPWGKYAAEIRDPLRGVRLWLGTFDTAEEAAMVYDCASRQLRGPGAATNFSTPSSSTISTAPARSQAEAMSTLVSGGYDSGDESHSLSSPRSVLRGFSSCSAEAGPAEEEEAKEGTDFIAELLSPECRVEEFVPFDDAPLYHDLRGFASWEPRIHEARPTWVGFSAAAAAYTSNEPTLASSSAWDTGFGSATWQDDDYFHDIGDLFPLEPLPAIF</sequence>
<keyword evidence="2" id="KW-0805">Transcription regulation</keyword>
<dbReference type="AlphaFoldDB" id="A0A427B5C2"/>
<evidence type="ECO:0000256" key="5">
    <source>
        <dbReference type="ARBA" id="ARBA00023242"/>
    </source>
</evidence>
<keyword evidence="4" id="KW-0804">Transcription</keyword>
<evidence type="ECO:0000313" key="9">
    <source>
        <dbReference type="Proteomes" id="UP000287651"/>
    </source>
</evidence>
<dbReference type="CDD" id="cd00018">
    <property type="entry name" value="AP2"/>
    <property type="match status" value="1"/>
</dbReference>
<dbReference type="Gene3D" id="3.30.730.10">
    <property type="entry name" value="AP2/ERF domain"/>
    <property type="match status" value="1"/>
</dbReference>
<evidence type="ECO:0000256" key="2">
    <source>
        <dbReference type="ARBA" id="ARBA00023015"/>
    </source>
</evidence>
<dbReference type="InterPro" id="IPR016177">
    <property type="entry name" value="DNA-bd_dom_sf"/>
</dbReference>
<dbReference type="InterPro" id="IPR050913">
    <property type="entry name" value="AP2/ERF_ERF"/>
</dbReference>
<reference evidence="8 9" key="1">
    <citation type="journal article" date="2014" name="Agronomy (Basel)">
        <title>A Draft Genome Sequence for Ensete ventricosum, the Drought-Tolerant Tree Against Hunger.</title>
        <authorList>
            <person name="Harrison J."/>
            <person name="Moore K.A."/>
            <person name="Paszkiewicz K."/>
            <person name="Jones T."/>
            <person name="Grant M."/>
            <person name="Ambacheew D."/>
            <person name="Muzemil S."/>
            <person name="Studholme D.J."/>
        </authorList>
    </citation>
    <scope>NUCLEOTIDE SEQUENCE [LARGE SCALE GENOMIC DNA]</scope>
</reference>
<feature type="region of interest" description="Disordered" evidence="6">
    <location>
        <begin position="130"/>
        <end position="152"/>
    </location>
</feature>
<gene>
    <name evidence="8" type="ORF">B296_00017079</name>
</gene>
<protein>
    <recommendedName>
        <fullName evidence="7">AP2/ERF domain-containing protein</fullName>
    </recommendedName>
</protein>
<organism evidence="8 9">
    <name type="scientific">Ensete ventricosum</name>
    <name type="common">Abyssinian banana</name>
    <name type="synonym">Musa ensete</name>
    <dbReference type="NCBI Taxonomy" id="4639"/>
    <lineage>
        <taxon>Eukaryota</taxon>
        <taxon>Viridiplantae</taxon>
        <taxon>Streptophyta</taxon>
        <taxon>Embryophyta</taxon>
        <taxon>Tracheophyta</taxon>
        <taxon>Spermatophyta</taxon>
        <taxon>Magnoliopsida</taxon>
        <taxon>Liliopsida</taxon>
        <taxon>Zingiberales</taxon>
        <taxon>Musaceae</taxon>
        <taxon>Ensete</taxon>
    </lineage>
</organism>
<dbReference type="Pfam" id="PF00847">
    <property type="entry name" value="AP2"/>
    <property type="match status" value="1"/>
</dbReference>
<dbReference type="FunFam" id="3.30.730.10:FF:000001">
    <property type="entry name" value="Ethylene-responsive transcription factor 2"/>
    <property type="match status" value="1"/>
</dbReference>
<keyword evidence="5" id="KW-0539">Nucleus</keyword>
<dbReference type="Proteomes" id="UP000287651">
    <property type="component" value="Unassembled WGS sequence"/>
</dbReference>
<dbReference type="GO" id="GO:0005634">
    <property type="term" value="C:nucleus"/>
    <property type="evidence" value="ECO:0007669"/>
    <property type="project" value="UniProtKB-SubCell"/>
</dbReference>
<evidence type="ECO:0000313" key="8">
    <source>
        <dbReference type="EMBL" id="RRT83679.1"/>
    </source>
</evidence>
<dbReference type="GO" id="GO:0003700">
    <property type="term" value="F:DNA-binding transcription factor activity"/>
    <property type="evidence" value="ECO:0007669"/>
    <property type="project" value="InterPro"/>
</dbReference>
<comment type="caution">
    <text evidence="8">The sequence shown here is derived from an EMBL/GenBank/DDBJ whole genome shotgun (WGS) entry which is preliminary data.</text>
</comment>
<proteinExistence type="predicted"/>
<evidence type="ECO:0000259" key="7">
    <source>
        <dbReference type="PROSITE" id="PS51032"/>
    </source>
</evidence>
<dbReference type="PROSITE" id="PS51032">
    <property type="entry name" value="AP2_ERF"/>
    <property type="match status" value="1"/>
</dbReference>
<dbReference type="SMART" id="SM00380">
    <property type="entry name" value="AP2"/>
    <property type="match status" value="1"/>
</dbReference>
<evidence type="ECO:0000256" key="1">
    <source>
        <dbReference type="ARBA" id="ARBA00004123"/>
    </source>
</evidence>
<evidence type="ECO:0000256" key="4">
    <source>
        <dbReference type="ARBA" id="ARBA00023163"/>
    </source>
</evidence>
<evidence type="ECO:0000256" key="3">
    <source>
        <dbReference type="ARBA" id="ARBA00023125"/>
    </source>
</evidence>
<dbReference type="InterPro" id="IPR001471">
    <property type="entry name" value="AP2/ERF_dom"/>
</dbReference>
<dbReference type="EMBL" id="AMZH03000452">
    <property type="protein sequence ID" value="RRT83679.1"/>
    <property type="molecule type" value="Genomic_DNA"/>
</dbReference>
<evidence type="ECO:0000256" key="6">
    <source>
        <dbReference type="SAM" id="MobiDB-lite"/>
    </source>
</evidence>